<keyword evidence="1" id="KW-0812">Transmembrane</keyword>
<reference evidence="2 3" key="1">
    <citation type="submission" date="2018-09" db="EMBL/GenBank/DDBJ databases">
        <title>Genomic investigation of the strawberry pathogen Phytophthora fragariae indicates pathogenicity is determined by transcriptional variation in three key races.</title>
        <authorList>
            <person name="Adams T.M."/>
            <person name="Armitage A.D."/>
            <person name="Sobczyk M.K."/>
            <person name="Bates H.J."/>
            <person name="Dunwell J.M."/>
            <person name="Nellist C.F."/>
            <person name="Harrison R.J."/>
        </authorList>
    </citation>
    <scope>NUCLEOTIDE SEQUENCE [LARGE SCALE GENOMIC DNA]</scope>
    <source>
        <strain evidence="2 3">ONT-3</strain>
    </source>
</reference>
<evidence type="ECO:0000313" key="3">
    <source>
        <dbReference type="Proteomes" id="UP000488956"/>
    </source>
</evidence>
<feature type="transmembrane region" description="Helical" evidence="1">
    <location>
        <begin position="69"/>
        <end position="87"/>
    </location>
</feature>
<proteinExistence type="predicted"/>
<sequence length="131" mass="14088">MLPAFNYGGYSSVCSMSASGSMLLTVKYYGKEGGATRRSLRPSCCSSSNSAICGVLCGGRCDRRAFAKFFEVEACCLVVVVTAMLLVIKFYVIVYVIVACLATVATGFLLVIKACEMLRAVWRPLPSSCYS</sequence>
<evidence type="ECO:0000256" key="1">
    <source>
        <dbReference type="SAM" id="Phobius"/>
    </source>
</evidence>
<keyword evidence="1" id="KW-1133">Transmembrane helix</keyword>
<gene>
    <name evidence="2" type="ORF">PF010_g5910</name>
</gene>
<comment type="caution">
    <text evidence="2">The sequence shown here is derived from an EMBL/GenBank/DDBJ whole genome shotgun (WGS) entry which is preliminary data.</text>
</comment>
<dbReference type="EMBL" id="QXFX01000228">
    <property type="protein sequence ID" value="KAE9124705.1"/>
    <property type="molecule type" value="Genomic_DNA"/>
</dbReference>
<protein>
    <submittedName>
        <fullName evidence="2">Uncharacterized protein</fullName>
    </submittedName>
</protein>
<keyword evidence="1" id="KW-0472">Membrane</keyword>
<dbReference type="AlphaFoldDB" id="A0A6G0LMJ4"/>
<dbReference type="Proteomes" id="UP000488956">
    <property type="component" value="Unassembled WGS sequence"/>
</dbReference>
<organism evidence="2 3">
    <name type="scientific">Phytophthora fragariae</name>
    <dbReference type="NCBI Taxonomy" id="53985"/>
    <lineage>
        <taxon>Eukaryota</taxon>
        <taxon>Sar</taxon>
        <taxon>Stramenopiles</taxon>
        <taxon>Oomycota</taxon>
        <taxon>Peronosporomycetes</taxon>
        <taxon>Peronosporales</taxon>
        <taxon>Peronosporaceae</taxon>
        <taxon>Phytophthora</taxon>
    </lineage>
</organism>
<name>A0A6G0LMJ4_9STRA</name>
<accession>A0A6G0LMJ4</accession>
<feature type="transmembrane region" description="Helical" evidence="1">
    <location>
        <begin position="93"/>
        <end position="112"/>
    </location>
</feature>
<evidence type="ECO:0000313" key="2">
    <source>
        <dbReference type="EMBL" id="KAE9124705.1"/>
    </source>
</evidence>